<comment type="caution">
    <text evidence="2">The sequence shown here is derived from an EMBL/GenBank/DDBJ whole genome shotgun (WGS) entry which is preliminary data.</text>
</comment>
<protein>
    <submittedName>
        <fullName evidence="2">LicD family protein</fullName>
    </submittedName>
</protein>
<sequence length="308" mass="37216">MRNTKIIEIDINKNKDKITRCFTHIINLFNKNNIVYWIEYGTLLGAVREGGFIPWDSEIDIGIWYDDYKKHAKYIDEELKSMGFIIDKTSNDRVKLIHKDIMNGAYTIDIHTYHFNDNYAFVSYNVDKWSILERIVKFVTKNNKWNKYPYYEASKIIKLIMDKEGIISDKYYIVDDSKYDKHLFRVGVDKKRLHSNKKKNSINYILLLVKKLTYYICKINIIYRISKNMEEKYIRKNKKKMCKNNDKQAIPIRYYKNLTHVSFEGIDVLAPKDYYSYLEEVYGKEWYIRNSKWHRSQNKINKKESQIM</sequence>
<dbReference type="EMBL" id="JAFIDN010000030">
    <property type="protein sequence ID" value="MBP3194025.1"/>
    <property type="molecule type" value="Genomic_DNA"/>
</dbReference>
<proteinExistence type="predicted"/>
<dbReference type="Pfam" id="PF04991">
    <property type="entry name" value="LicD"/>
    <property type="match status" value="1"/>
</dbReference>
<evidence type="ECO:0000313" key="3">
    <source>
        <dbReference type="Proteomes" id="UP000673975"/>
    </source>
</evidence>
<dbReference type="InterPro" id="IPR052613">
    <property type="entry name" value="LicD_transferase"/>
</dbReference>
<feature type="domain" description="LicD/FKTN/FKRP nucleotidyltransferase" evidence="1">
    <location>
        <begin position="30"/>
        <end position="283"/>
    </location>
</feature>
<dbReference type="PANTHER" id="PTHR13627">
    <property type="entry name" value="FUKUTIN RELATED PROTEIN"/>
    <property type="match status" value="1"/>
</dbReference>
<dbReference type="RefSeq" id="WP_210513484.1">
    <property type="nucleotide sequence ID" value="NZ_JAFIDN010000030.1"/>
</dbReference>
<gene>
    <name evidence="2" type="ORF">NATSA_15230</name>
</gene>
<dbReference type="GO" id="GO:0009100">
    <property type="term" value="P:glycoprotein metabolic process"/>
    <property type="evidence" value="ECO:0007669"/>
    <property type="project" value="UniProtKB-ARBA"/>
</dbReference>
<accession>A0A8J7RN35</accession>
<dbReference type="Proteomes" id="UP000673975">
    <property type="component" value="Unassembled WGS sequence"/>
</dbReference>
<evidence type="ECO:0000313" key="2">
    <source>
        <dbReference type="EMBL" id="MBP3194025.1"/>
    </source>
</evidence>
<reference evidence="2" key="1">
    <citation type="submission" date="2021-02" db="EMBL/GenBank/DDBJ databases">
        <title>Natronogracilivirga saccharolytica gen. nov. sp. nov. a new anaerobic, haloalkiliphilic carbohydrate-fermenting bacterium from soda lake and proposing of Cyclonatronumiaceae fam. nov. in the phylum Balneolaeota.</title>
        <authorList>
            <person name="Zhilina T.N."/>
            <person name="Sorokin D.Y."/>
            <person name="Zavarzina D.G."/>
            <person name="Toshchakov S.V."/>
            <person name="Kublanov I.V."/>
        </authorList>
    </citation>
    <scope>NUCLEOTIDE SEQUENCE</scope>
    <source>
        <strain evidence="2">Z-1702</strain>
    </source>
</reference>
<keyword evidence="3" id="KW-1185">Reference proteome</keyword>
<evidence type="ECO:0000259" key="1">
    <source>
        <dbReference type="Pfam" id="PF04991"/>
    </source>
</evidence>
<organism evidence="2 3">
    <name type="scientific">Natronogracilivirga saccharolytica</name>
    <dbReference type="NCBI Taxonomy" id="2812953"/>
    <lineage>
        <taxon>Bacteria</taxon>
        <taxon>Pseudomonadati</taxon>
        <taxon>Balneolota</taxon>
        <taxon>Balneolia</taxon>
        <taxon>Balneolales</taxon>
        <taxon>Cyclonatronaceae</taxon>
        <taxon>Natronogracilivirga</taxon>
    </lineage>
</organism>
<name>A0A8J7RN35_9BACT</name>
<dbReference type="PANTHER" id="PTHR13627:SF31">
    <property type="entry name" value="RIBITOL 5-PHOSPHATE TRANSFERASE FKRP"/>
    <property type="match status" value="1"/>
</dbReference>
<dbReference type="InterPro" id="IPR007074">
    <property type="entry name" value="LicD/FKTN/FKRP_NTP_transf"/>
</dbReference>
<dbReference type="AlphaFoldDB" id="A0A8J7RN35"/>